<protein>
    <submittedName>
        <fullName evidence="1">Uncharacterized protein</fullName>
    </submittedName>
</protein>
<proteinExistence type="predicted"/>
<name>A0AAW3UYC7_9BURK</name>
<dbReference type="Proteomes" id="UP000518681">
    <property type="component" value="Unassembled WGS sequence"/>
</dbReference>
<dbReference type="AlphaFoldDB" id="A0AAW3UYC7"/>
<comment type="caution">
    <text evidence="1">The sequence shown here is derived from an EMBL/GenBank/DDBJ whole genome shotgun (WGS) entry which is preliminary data.</text>
</comment>
<dbReference type="EMBL" id="JACIIK010000008">
    <property type="protein sequence ID" value="MBB6203664.1"/>
    <property type="molecule type" value="Genomic_DNA"/>
</dbReference>
<evidence type="ECO:0000313" key="2">
    <source>
        <dbReference type="Proteomes" id="UP000518681"/>
    </source>
</evidence>
<reference evidence="1 2" key="1">
    <citation type="submission" date="2020-08" db="EMBL/GenBank/DDBJ databases">
        <title>Genomic Encyclopedia of Type Strains, Phase IV (KMG-V): Genome sequencing to study the core and pangenomes of soil and plant-associated prokaryotes.</title>
        <authorList>
            <person name="Whitman W."/>
        </authorList>
    </citation>
    <scope>NUCLEOTIDE SEQUENCE [LARGE SCALE GENOMIC DNA]</scope>
    <source>
        <strain evidence="1 2">SEMIA 4013</strain>
    </source>
</reference>
<sequence>MKNNSKPCSLKITGNTGRELSGTAAQLRYISSRGGWDQYVQDTYREIAQAVATQVAAALAARALEQHQFNQAPVSMENLMIPNFGTPTKGSAHVH</sequence>
<gene>
    <name evidence="1" type="ORF">GGD69_004551</name>
</gene>
<dbReference type="RefSeq" id="WP_183799138.1">
    <property type="nucleotide sequence ID" value="NZ_JACIII010000008.1"/>
</dbReference>
<accession>A0AAW3UYC7</accession>
<evidence type="ECO:0000313" key="1">
    <source>
        <dbReference type="EMBL" id="MBB6203664.1"/>
    </source>
</evidence>
<organism evidence="1 2">
    <name type="scientific">Paraburkholderia fungorum</name>
    <dbReference type="NCBI Taxonomy" id="134537"/>
    <lineage>
        <taxon>Bacteria</taxon>
        <taxon>Pseudomonadati</taxon>
        <taxon>Pseudomonadota</taxon>
        <taxon>Betaproteobacteria</taxon>
        <taxon>Burkholderiales</taxon>
        <taxon>Burkholderiaceae</taxon>
        <taxon>Paraburkholderia</taxon>
    </lineage>
</organism>